<evidence type="ECO:0000313" key="1">
    <source>
        <dbReference type="EMBL" id="CAK5084813.1"/>
    </source>
</evidence>
<dbReference type="Proteomes" id="UP001497535">
    <property type="component" value="Unassembled WGS sequence"/>
</dbReference>
<protein>
    <submittedName>
        <fullName evidence="1">Uncharacterized protein</fullName>
    </submittedName>
</protein>
<keyword evidence="2" id="KW-1185">Reference proteome</keyword>
<proteinExistence type="predicted"/>
<name>A0ACB1A0T4_MELEN</name>
<sequence>MTLDEKFHAAFVRDITLGLEYLHLSKVGFHGLLSPSTCVIDRNWSVRLTDFGLATMLERWQKEGQIQPYKAEEEEEVVKEKRRGSKEKSCPTAFDRRGLKANYNIYCPPEMLKNREQNRRRRMDQSWIQQSVMRRQAGDIYAFGIVMYEILFRDLPFPRNVDLSGVGASGDDGSRHIKPTIQEKETQIHPDMAALLIDCWSENAEIRPSIRRVRLNTESVLKWLVFFEKINGGFAKYGSSPCLFGIACLGKGSLVEQMMRVMEQYANNLEKVVRERTEMLEEANARADRLLNQLLPPYVATELKAGRRVPPETFASATILFSNIVGFTRICQESSPLEVVTLLNGIYAGFDDRILEHGAYKVETIGDAYMVVAGIPPPKDQSVLAQNRHVDTIANVALSMRKFLSGYEIPHRRKERVKCRWGFHSGPVAAGVVGLTAPRYCLFGDTVNTASRMESTGLPEKIQISDQTNQLLATHYAEYVTEHRGQVEIKGKGLCKTYWLESKNMSHLSSEQMQIHSFQQLY</sequence>
<reference evidence="1" key="1">
    <citation type="submission" date="2023-11" db="EMBL/GenBank/DDBJ databases">
        <authorList>
            <person name="Poullet M."/>
        </authorList>
    </citation>
    <scope>NUCLEOTIDE SEQUENCE</scope>
    <source>
        <strain evidence="1">E1834</strain>
    </source>
</reference>
<organism evidence="1 2">
    <name type="scientific">Meloidogyne enterolobii</name>
    <name type="common">Root-knot nematode worm</name>
    <name type="synonym">Meloidogyne mayaguensis</name>
    <dbReference type="NCBI Taxonomy" id="390850"/>
    <lineage>
        <taxon>Eukaryota</taxon>
        <taxon>Metazoa</taxon>
        <taxon>Ecdysozoa</taxon>
        <taxon>Nematoda</taxon>
        <taxon>Chromadorea</taxon>
        <taxon>Rhabditida</taxon>
        <taxon>Tylenchina</taxon>
        <taxon>Tylenchomorpha</taxon>
        <taxon>Tylenchoidea</taxon>
        <taxon>Meloidogynidae</taxon>
        <taxon>Meloidogyninae</taxon>
        <taxon>Meloidogyne</taxon>
    </lineage>
</organism>
<evidence type="ECO:0000313" key="2">
    <source>
        <dbReference type="Proteomes" id="UP001497535"/>
    </source>
</evidence>
<dbReference type="EMBL" id="CAVMJV010000054">
    <property type="protein sequence ID" value="CAK5084813.1"/>
    <property type="molecule type" value="Genomic_DNA"/>
</dbReference>
<accession>A0ACB1A0T4</accession>
<comment type="caution">
    <text evidence="1">The sequence shown here is derived from an EMBL/GenBank/DDBJ whole genome shotgun (WGS) entry which is preliminary data.</text>
</comment>
<gene>
    <name evidence="1" type="ORF">MENTE1834_LOCUS32221</name>
</gene>